<comment type="similarity">
    <text evidence="2">Belongs to the Tom7 family.</text>
</comment>
<evidence type="ECO:0000256" key="9">
    <source>
        <dbReference type="ARBA" id="ARBA00023128"/>
    </source>
</evidence>
<dbReference type="GO" id="GO:0005742">
    <property type="term" value="C:mitochondrial outer membrane translocase complex"/>
    <property type="evidence" value="ECO:0007669"/>
    <property type="project" value="InterPro"/>
</dbReference>
<keyword evidence="6" id="KW-1000">Mitochondrion outer membrane</keyword>
<keyword evidence="5 12" id="KW-0812">Transmembrane</keyword>
<comment type="caution">
    <text evidence="13">The sequence shown here is derived from an EMBL/GenBank/DDBJ whole genome shotgun (WGS) entry which is preliminary data.</text>
</comment>
<organism evidence="13 14">
    <name type="scientific">Cardiocondyla obscurior</name>
    <dbReference type="NCBI Taxonomy" id="286306"/>
    <lineage>
        <taxon>Eukaryota</taxon>
        <taxon>Metazoa</taxon>
        <taxon>Ecdysozoa</taxon>
        <taxon>Arthropoda</taxon>
        <taxon>Hexapoda</taxon>
        <taxon>Insecta</taxon>
        <taxon>Pterygota</taxon>
        <taxon>Neoptera</taxon>
        <taxon>Endopterygota</taxon>
        <taxon>Hymenoptera</taxon>
        <taxon>Apocrita</taxon>
        <taxon>Aculeata</taxon>
        <taxon>Formicoidea</taxon>
        <taxon>Formicidae</taxon>
        <taxon>Myrmicinae</taxon>
        <taxon>Cardiocondyla</taxon>
    </lineage>
</organism>
<keyword evidence="9" id="KW-0496">Mitochondrion</keyword>
<keyword evidence="10 12" id="KW-0472">Membrane</keyword>
<dbReference type="InterPro" id="IPR012621">
    <property type="entry name" value="Tom7"/>
</dbReference>
<evidence type="ECO:0000256" key="10">
    <source>
        <dbReference type="ARBA" id="ARBA00023136"/>
    </source>
</evidence>
<keyword evidence="8 12" id="KW-1133">Transmembrane helix</keyword>
<keyword evidence="14" id="KW-1185">Reference proteome</keyword>
<protein>
    <recommendedName>
        <fullName evidence="3">Mitochondrial import receptor subunit TOM7 homolog</fullName>
    </recommendedName>
    <alternativeName>
        <fullName evidence="11">Translocase of outer membrane 7 kDa subunit homolog</fullName>
    </alternativeName>
</protein>
<dbReference type="AlphaFoldDB" id="A0AAW2EWI1"/>
<dbReference type="EMBL" id="JADYXP020000016">
    <property type="protein sequence ID" value="KAL0108114.1"/>
    <property type="molecule type" value="Genomic_DNA"/>
</dbReference>
<evidence type="ECO:0000256" key="1">
    <source>
        <dbReference type="ARBA" id="ARBA00004572"/>
    </source>
</evidence>
<dbReference type="Proteomes" id="UP001430953">
    <property type="component" value="Unassembled WGS sequence"/>
</dbReference>
<reference evidence="13 14" key="1">
    <citation type="submission" date="2023-03" db="EMBL/GenBank/DDBJ databases">
        <title>High recombination rates correlate with genetic variation in Cardiocondyla obscurior ants.</title>
        <authorList>
            <person name="Errbii M."/>
        </authorList>
    </citation>
    <scope>NUCLEOTIDE SEQUENCE [LARGE SCALE GENOMIC DNA]</scope>
    <source>
        <strain evidence="13">Alpha-2009</strain>
        <tissue evidence="13">Whole body</tissue>
    </source>
</reference>
<gene>
    <name evidence="13" type="ORF">PUN28_015012</name>
</gene>
<dbReference type="GO" id="GO:0030150">
    <property type="term" value="P:protein import into mitochondrial matrix"/>
    <property type="evidence" value="ECO:0007669"/>
    <property type="project" value="InterPro"/>
</dbReference>
<dbReference type="PANTHER" id="PTHR46722:SF1">
    <property type="entry name" value="MITOCHONDRIAL IMPORT RECEPTOR SUBUNIT TOM7 HOMOLOG"/>
    <property type="match status" value="1"/>
</dbReference>
<sequence length="54" mass="6202">MVLRPTTKQRLAIVVNVTKFMFQWGFIPAILFLGFSKGADPGMPELTFMNLLWQ</sequence>
<evidence type="ECO:0000256" key="2">
    <source>
        <dbReference type="ARBA" id="ARBA00010917"/>
    </source>
</evidence>
<evidence type="ECO:0000256" key="11">
    <source>
        <dbReference type="ARBA" id="ARBA00032786"/>
    </source>
</evidence>
<evidence type="ECO:0000256" key="7">
    <source>
        <dbReference type="ARBA" id="ARBA00022927"/>
    </source>
</evidence>
<feature type="transmembrane region" description="Helical" evidence="12">
    <location>
        <begin position="12"/>
        <end position="35"/>
    </location>
</feature>
<keyword evidence="4" id="KW-0813">Transport</keyword>
<accession>A0AAW2EWI1</accession>
<evidence type="ECO:0000256" key="12">
    <source>
        <dbReference type="SAM" id="Phobius"/>
    </source>
</evidence>
<evidence type="ECO:0000256" key="8">
    <source>
        <dbReference type="ARBA" id="ARBA00022989"/>
    </source>
</evidence>
<comment type="subcellular location">
    <subcellularLocation>
        <location evidence="1">Mitochondrion outer membrane</location>
        <topology evidence="1">Single-pass membrane protein</topology>
    </subcellularLocation>
</comment>
<evidence type="ECO:0000313" key="14">
    <source>
        <dbReference type="Proteomes" id="UP001430953"/>
    </source>
</evidence>
<name>A0AAW2EWI1_9HYME</name>
<evidence type="ECO:0000256" key="3">
    <source>
        <dbReference type="ARBA" id="ARBA00014537"/>
    </source>
</evidence>
<proteinExistence type="inferred from homology"/>
<dbReference type="GO" id="GO:1903955">
    <property type="term" value="P:positive regulation of protein targeting to mitochondrion"/>
    <property type="evidence" value="ECO:0007669"/>
    <property type="project" value="TreeGrafter"/>
</dbReference>
<dbReference type="PANTHER" id="PTHR46722">
    <property type="entry name" value="MITOCHONDRIAL IMPORT RECEPTOR SUBUNIT TOM7 HOMOLOG"/>
    <property type="match status" value="1"/>
</dbReference>
<evidence type="ECO:0000313" key="13">
    <source>
        <dbReference type="EMBL" id="KAL0108114.1"/>
    </source>
</evidence>
<evidence type="ECO:0000256" key="6">
    <source>
        <dbReference type="ARBA" id="ARBA00022787"/>
    </source>
</evidence>
<dbReference type="Pfam" id="PF08038">
    <property type="entry name" value="Tom7"/>
    <property type="match status" value="1"/>
</dbReference>
<keyword evidence="7" id="KW-0653">Protein transport</keyword>
<evidence type="ECO:0000256" key="4">
    <source>
        <dbReference type="ARBA" id="ARBA00022448"/>
    </source>
</evidence>
<evidence type="ECO:0000256" key="5">
    <source>
        <dbReference type="ARBA" id="ARBA00022692"/>
    </source>
</evidence>